<reference evidence="11" key="1">
    <citation type="submission" date="2023-03" db="EMBL/GenBank/DDBJ databases">
        <title>Lomoglobus Profundus gen. nov., sp. nov., a novel member of the phylum Verrucomicrobia, isolated from deep-marine sediment of South China Sea.</title>
        <authorList>
            <person name="Ahmad T."/>
            <person name="Ishaq S.E."/>
            <person name="Wang F."/>
        </authorList>
    </citation>
    <scope>NUCLEOTIDE SEQUENCE</scope>
    <source>
        <strain evidence="11">LMO-M01</strain>
    </source>
</reference>
<evidence type="ECO:0000256" key="1">
    <source>
        <dbReference type="ARBA" id="ARBA00022741"/>
    </source>
</evidence>
<evidence type="ECO:0000256" key="3">
    <source>
        <dbReference type="ARBA" id="ARBA00023015"/>
    </source>
</evidence>
<dbReference type="AlphaFoldDB" id="A0AAF0CSG1"/>
<evidence type="ECO:0000256" key="2">
    <source>
        <dbReference type="ARBA" id="ARBA00022840"/>
    </source>
</evidence>
<dbReference type="Gene3D" id="3.40.50.2300">
    <property type="match status" value="1"/>
</dbReference>
<dbReference type="SUPFAM" id="SSF52540">
    <property type="entry name" value="P-loop containing nucleoside triphosphate hydrolases"/>
    <property type="match status" value="1"/>
</dbReference>
<accession>A0AAF0CSG1</accession>
<proteinExistence type="predicted"/>
<dbReference type="PANTHER" id="PTHR32071">
    <property type="entry name" value="TRANSCRIPTIONAL REGULATORY PROTEIN"/>
    <property type="match status" value="1"/>
</dbReference>
<dbReference type="CDD" id="cd19920">
    <property type="entry name" value="REC_PA4781-like"/>
    <property type="match status" value="1"/>
</dbReference>
<dbReference type="Gene3D" id="1.10.10.60">
    <property type="entry name" value="Homeodomain-like"/>
    <property type="match status" value="1"/>
</dbReference>
<dbReference type="InterPro" id="IPR025662">
    <property type="entry name" value="Sigma_54_int_dom_ATP-bd_1"/>
</dbReference>
<dbReference type="PANTHER" id="PTHR32071:SF117">
    <property type="entry name" value="PTS-DEPENDENT DIHYDROXYACETONE KINASE OPERON REGULATORY PROTEIN-RELATED"/>
    <property type="match status" value="1"/>
</dbReference>
<dbReference type="Gene3D" id="1.10.8.60">
    <property type="match status" value="1"/>
</dbReference>
<dbReference type="Proteomes" id="UP001218638">
    <property type="component" value="Chromosome"/>
</dbReference>
<dbReference type="InterPro" id="IPR002078">
    <property type="entry name" value="Sigma_54_int"/>
</dbReference>
<dbReference type="SMART" id="SM00448">
    <property type="entry name" value="REC"/>
    <property type="match status" value="1"/>
</dbReference>
<dbReference type="InterPro" id="IPR001789">
    <property type="entry name" value="Sig_transdc_resp-reg_receiver"/>
</dbReference>
<gene>
    <name evidence="11" type="ORF">PXH66_10260</name>
</gene>
<keyword evidence="12" id="KW-1185">Reference proteome</keyword>
<dbReference type="InterPro" id="IPR058031">
    <property type="entry name" value="AAA_lid_NorR"/>
</dbReference>
<feature type="coiled-coil region" evidence="8">
    <location>
        <begin position="139"/>
        <end position="188"/>
    </location>
</feature>
<evidence type="ECO:0000256" key="5">
    <source>
        <dbReference type="ARBA" id="ARBA00023159"/>
    </source>
</evidence>
<dbReference type="FunFam" id="1.10.8.60:FF:000014">
    <property type="entry name" value="DNA-binding transcriptional regulator NtrC"/>
    <property type="match status" value="1"/>
</dbReference>
<dbReference type="Pfam" id="PF00072">
    <property type="entry name" value="Response_reg"/>
    <property type="match status" value="1"/>
</dbReference>
<protein>
    <submittedName>
        <fullName evidence="11">Sigma 54-interacting transcriptional regulator</fullName>
    </submittedName>
</protein>
<feature type="domain" description="Sigma-54 factor interaction" evidence="9">
    <location>
        <begin position="198"/>
        <end position="427"/>
    </location>
</feature>
<dbReference type="Pfam" id="PF00158">
    <property type="entry name" value="Sigma54_activat"/>
    <property type="match status" value="1"/>
</dbReference>
<evidence type="ECO:0000256" key="7">
    <source>
        <dbReference type="PROSITE-ProRule" id="PRU00169"/>
    </source>
</evidence>
<name>A0AAF0CSG1_9BACT</name>
<dbReference type="SUPFAM" id="SSF52172">
    <property type="entry name" value="CheY-like"/>
    <property type="match status" value="1"/>
</dbReference>
<keyword evidence="3" id="KW-0805">Transcription regulation</keyword>
<evidence type="ECO:0000313" key="12">
    <source>
        <dbReference type="Proteomes" id="UP001218638"/>
    </source>
</evidence>
<dbReference type="FunFam" id="3.40.50.300:FF:000006">
    <property type="entry name" value="DNA-binding transcriptional regulator NtrC"/>
    <property type="match status" value="1"/>
</dbReference>
<feature type="domain" description="Response regulatory" evidence="10">
    <location>
        <begin position="7"/>
        <end position="123"/>
    </location>
</feature>
<keyword evidence="8" id="KW-0175">Coiled coil</keyword>
<evidence type="ECO:0000313" key="11">
    <source>
        <dbReference type="EMBL" id="WED67235.1"/>
    </source>
</evidence>
<dbReference type="PROSITE" id="PS50045">
    <property type="entry name" value="SIGMA54_INTERACT_4"/>
    <property type="match status" value="1"/>
</dbReference>
<dbReference type="GO" id="GO:0006355">
    <property type="term" value="P:regulation of DNA-templated transcription"/>
    <property type="evidence" value="ECO:0007669"/>
    <property type="project" value="InterPro"/>
</dbReference>
<keyword evidence="4" id="KW-0238">DNA-binding</keyword>
<keyword evidence="6" id="KW-0804">Transcription</keyword>
<dbReference type="InterPro" id="IPR003593">
    <property type="entry name" value="AAA+_ATPase"/>
</dbReference>
<feature type="modified residue" description="4-aspartylphosphate" evidence="7">
    <location>
        <position position="56"/>
    </location>
</feature>
<evidence type="ECO:0000256" key="4">
    <source>
        <dbReference type="ARBA" id="ARBA00023125"/>
    </source>
</evidence>
<keyword evidence="2" id="KW-0067">ATP-binding</keyword>
<dbReference type="InterPro" id="IPR009057">
    <property type="entry name" value="Homeodomain-like_sf"/>
</dbReference>
<evidence type="ECO:0000256" key="8">
    <source>
        <dbReference type="SAM" id="Coils"/>
    </source>
</evidence>
<dbReference type="PROSITE" id="PS50110">
    <property type="entry name" value="RESPONSE_REGULATORY"/>
    <property type="match status" value="1"/>
</dbReference>
<dbReference type="GO" id="GO:0000160">
    <property type="term" value="P:phosphorelay signal transduction system"/>
    <property type="evidence" value="ECO:0007669"/>
    <property type="project" value="InterPro"/>
</dbReference>
<keyword evidence="1" id="KW-0547">Nucleotide-binding</keyword>
<evidence type="ECO:0000259" key="10">
    <source>
        <dbReference type="PROSITE" id="PS50110"/>
    </source>
</evidence>
<dbReference type="KEGG" id="slom:PXH66_10260"/>
<dbReference type="EMBL" id="CP119075">
    <property type="protein sequence ID" value="WED67235.1"/>
    <property type="molecule type" value="Genomic_DNA"/>
</dbReference>
<dbReference type="GO" id="GO:0003677">
    <property type="term" value="F:DNA binding"/>
    <property type="evidence" value="ECO:0007669"/>
    <property type="project" value="UniProtKB-KW"/>
</dbReference>
<dbReference type="CDD" id="cd00009">
    <property type="entry name" value="AAA"/>
    <property type="match status" value="1"/>
</dbReference>
<evidence type="ECO:0000259" key="9">
    <source>
        <dbReference type="PROSITE" id="PS50045"/>
    </source>
</evidence>
<dbReference type="InterPro" id="IPR011006">
    <property type="entry name" value="CheY-like_superfamily"/>
</dbReference>
<dbReference type="SUPFAM" id="SSF46689">
    <property type="entry name" value="Homeodomain-like"/>
    <property type="match status" value="1"/>
</dbReference>
<dbReference type="RefSeq" id="WP_330931498.1">
    <property type="nucleotide sequence ID" value="NZ_CP119075.1"/>
</dbReference>
<keyword evidence="7" id="KW-0597">Phosphoprotein</keyword>
<dbReference type="InterPro" id="IPR027417">
    <property type="entry name" value="P-loop_NTPase"/>
</dbReference>
<evidence type="ECO:0000256" key="6">
    <source>
        <dbReference type="ARBA" id="ARBA00023163"/>
    </source>
</evidence>
<organism evidence="11 12">
    <name type="scientific">Synoicihabitans lomoniglobus</name>
    <dbReference type="NCBI Taxonomy" id="2909285"/>
    <lineage>
        <taxon>Bacteria</taxon>
        <taxon>Pseudomonadati</taxon>
        <taxon>Verrucomicrobiota</taxon>
        <taxon>Opitutia</taxon>
        <taxon>Opitutales</taxon>
        <taxon>Opitutaceae</taxon>
        <taxon>Synoicihabitans</taxon>
    </lineage>
</organism>
<dbReference type="Pfam" id="PF25601">
    <property type="entry name" value="AAA_lid_14"/>
    <property type="match status" value="1"/>
</dbReference>
<dbReference type="GO" id="GO:0005524">
    <property type="term" value="F:ATP binding"/>
    <property type="evidence" value="ECO:0007669"/>
    <property type="project" value="UniProtKB-KW"/>
</dbReference>
<keyword evidence="5" id="KW-0010">Activator</keyword>
<dbReference type="SMART" id="SM00382">
    <property type="entry name" value="AAA"/>
    <property type="match status" value="1"/>
</dbReference>
<dbReference type="PROSITE" id="PS00675">
    <property type="entry name" value="SIGMA54_INTERACT_1"/>
    <property type="match status" value="1"/>
</dbReference>
<sequence>MNAEHGSILVVDDTPANVAVLFDTLANAGFDVRVARNGVAALRQIVHEAPDLVLLDVMMPELDGYETCRRLRAVASTRHLPVIFMTALSDTADKVKGFEAGATDFVTKPFQAEEVLARVKTQLALRALQQDLEQEVAFRRAAETKLMEANADLEKRVDERTAELRTALADLEKLKNRLQNEVVYLRQEISTSHNFGEIVGQSPTLAETMTQVAQVAPTDSTVLVTGESGTGKELVARAVHQHSRRKAFPLIKVNCGAIAPNLVESELFGHEKGAFTGAMKQRQGRFELAHQGTLLLDEVGELPAETQIKLLRVLQEREFERVGGSETIRVDVRLIAATNRDLLKEVEAGRFRRDLYYRLNVFPVELPPLRERTGDIDLLAHHFVQLHARRLGKRLKQIEANALEALRAYPWPGNIREMQNVLERAAIVARGDTLRESDLALPSAEATGPMPDSLDQLEVMEREILQRALRRCRWQVGGRGGAADLLNRPASTIRDRIKKLGLERPV</sequence>
<dbReference type="Gene3D" id="3.40.50.300">
    <property type="entry name" value="P-loop containing nucleotide triphosphate hydrolases"/>
    <property type="match status" value="1"/>
</dbReference>